<name>V2TCA0_9GAMM</name>
<dbReference type="eggNOG" id="ENOG50302GH">
    <property type="taxonomic scope" value="Bacteria"/>
</dbReference>
<dbReference type="OrthoDB" id="5465433at2"/>
<dbReference type="HOGENOM" id="CLU_148035_0_0_6"/>
<dbReference type="AlphaFoldDB" id="V2TCA0"/>
<dbReference type="RefSeq" id="WP_023272294.1">
    <property type="nucleotide sequence ID" value="NZ_KI530712.1"/>
</dbReference>
<evidence type="ECO:0000313" key="2">
    <source>
        <dbReference type="Proteomes" id="UP000023785"/>
    </source>
</evidence>
<dbReference type="PATRIC" id="fig|1392540.3.peg.681"/>
<sequence>MSTWSFMDTHATLVSDDGSIDLGYGAAIAKEGITISMSENKNTMTTGADGEGMHSLHCSKSGTITVRLLKTSPANAKLMNLYNTQSASSKKWGKNNFTLNNDASGDNVTGTKLAFQKAPDYNAAEDGATVDWVFDAIKIDMKLGTYE</sequence>
<dbReference type="Pfam" id="PF11681">
    <property type="entry name" value="Phage_Tube_PhiTE"/>
    <property type="match status" value="1"/>
</dbReference>
<keyword evidence="2" id="KW-1185">Reference proteome</keyword>
<dbReference type="STRING" id="1392540.P256_00700"/>
<reference evidence="1 2" key="1">
    <citation type="submission" date="2013-10" db="EMBL/GenBank/DDBJ databases">
        <title>The Genome Sequence of Acinetobacter nectaris CIP 110549.</title>
        <authorList>
            <consortium name="The Broad Institute Genomics Platform"/>
            <consortium name="The Broad Institute Genome Sequencing Center for Infectious Disease"/>
            <person name="Cerqueira G."/>
            <person name="Feldgarden M."/>
            <person name="Courvalin P."/>
            <person name="Grillot-Courvalin C."/>
            <person name="Clermont D."/>
            <person name="Rocha E."/>
            <person name="Yoon E.-J."/>
            <person name="Nemec A."/>
            <person name="Young S.K."/>
            <person name="Zeng Q."/>
            <person name="Gargeya S."/>
            <person name="Fitzgerald M."/>
            <person name="Abouelleil A."/>
            <person name="Alvarado L."/>
            <person name="Berlin A.M."/>
            <person name="Chapman S.B."/>
            <person name="Gainer-Dewar J."/>
            <person name="Goldberg J."/>
            <person name="Gnerre S."/>
            <person name="Griggs A."/>
            <person name="Gujja S."/>
            <person name="Hansen M."/>
            <person name="Howarth C."/>
            <person name="Imamovic A."/>
            <person name="Ireland A."/>
            <person name="Larimer J."/>
            <person name="McCowan C."/>
            <person name="Murphy C."/>
            <person name="Pearson M."/>
            <person name="Poon T.W."/>
            <person name="Priest M."/>
            <person name="Roberts A."/>
            <person name="Saif S."/>
            <person name="Shea T."/>
            <person name="Sykes S."/>
            <person name="Wortman J."/>
            <person name="Nusbaum C."/>
            <person name="Birren B."/>
        </authorList>
    </citation>
    <scope>NUCLEOTIDE SEQUENCE [LARGE SCALE GENOMIC DNA]</scope>
    <source>
        <strain evidence="1 2">CIP 110549</strain>
    </source>
</reference>
<proteinExistence type="predicted"/>
<comment type="caution">
    <text evidence="1">The sequence shown here is derived from an EMBL/GenBank/DDBJ whole genome shotgun (WGS) entry which is preliminary data.</text>
</comment>
<evidence type="ECO:0008006" key="3">
    <source>
        <dbReference type="Google" id="ProtNLM"/>
    </source>
</evidence>
<dbReference type="EMBL" id="AYER01000003">
    <property type="protein sequence ID" value="ESK40253.1"/>
    <property type="molecule type" value="Genomic_DNA"/>
</dbReference>
<protein>
    <recommendedName>
        <fullName evidence="3">DUF3277 domain-containing protein</fullName>
    </recommendedName>
</protein>
<evidence type="ECO:0000313" key="1">
    <source>
        <dbReference type="EMBL" id="ESK40253.1"/>
    </source>
</evidence>
<dbReference type="InterPro" id="IPR021695">
    <property type="entry name" value="Phage_KPP10_Orf10"/>
</dbReference>
<accession>V2TCA0</accession>
<organism evidence="1 2">
    <name type="scientific">Acinetobacter nectaris CIP 110549</name>
    <dbReference type="NCBI Taxonomy" id="1392540"/>
    <lineage>
        <taxon>Bacteria</taxon>
        <taxon>Pseudomonadati</taxon>
        <taxon>Pseudomonadota</taxon>
        <taxon>Gammaproteobacteria</taxon>
        <taxon>Moraxellales</taxon>
        <taxon>Moraxellaceae</taxon>
        <taxon>Acinetobacter</taxon>
    </lineage>
</organism>
<gene>
    <name evidence="1" type="ORF">P256_00700</name>
</gene>
<dbReference type="Proteomes" id="UP000023785">
    <property type="component" value="Unassembled WGS sequence"/>
</dbReference>
<dbReference type="NCBIfam" id="NF047581">
    <property type="entry name" value="gp105_phage_fam"/>
    <property type="match status" value="1"/>
</dbReference>